<dbReference type="GO" id="GO:0042744">
    <property type="term" value="P:hydrogen peroxide catabolic process"/>
    <property type="evidence" value="ECO:0007669"/>
    <property type="project" value="TreeGrafter"/>
</dbReference>
<evidence type="ECO:0000313" key="12">
    <source>
        <dbReference type="Proteomes" id="UP000316639"/>
    </source>
</evidence>
<evidence type="ECO:0000259" key="10">
    <source>
        <dbReference type="SMART" id="SM01060"/>
    </source>
</evidence>
<keyword evidence="2 7" id="KW-0575">Peroxidase</keyword>
<dbReference type="AlphaFoldDB" id="A0A563EU31"/>
<keyword evidence="3 7" id="KW-0349">Heme</keyword>
<comment type="function">
    <text evidence="7">Has an organic peroxide-dependent peroxidase activity.</text>
</comment>
<dbReference type="GO" id="GO:0005737">
    <property type="term" value="C:cytoplasm"/>
    <property type="evidence" value="ECO:0007669"/>
    <property type="project" value="TreeGrafter"/>
</dbReference>
<dbReference type="Pfam" id="PF00199">
    <property type="entry name" value="Catalase"/>
    <property type="match status" value="1"/>
</dbReference>
<dbReference type="Proteomes" id="UP000316639">
    <property type="component" value="Unassembled WGS sequence"/>
</dbReference>
<dbReference type="RefSeq" id="WP_146352875.1">
    <property type="nucleotide sequence ID" value="NZ_VOBR01000009.1"/>
</dbReference>
<dbReference type="GO" id="GO:0004096">
    <property type="term" value="F:catalase activity"/>
    <property type="evidence" value="ECO:0007669"/>
    <property type="project" value="InterPro"/>
</dbReference>
<evidence type="ECO:0000256" key="3">
    <source>
        <dbReference type="ARBA" id="ARBA00022617"/>
    </source>
</evidence>
<keyword evidence="4 7" id="KW-0479">Metal-binding</keyword>
<comment type="cofactor">
    <cofactor evidence="7">
        <name>heme</name>
        <dbReference type="ChEBI" id="CHEBI:30413"/>
    </cofactor>
</comment>
<evidence type="ECO:0000256" key="4">
    <source>
        <dbReference type="ARBA" id="ARBA00022723"/>
    </source>
</evidence>
<dbReference type="EMBL" id="VOBR01000009">
    <property type="protein sequence ID" value="TWP51225.1"/>
    <property type="molecule type" value="Genomic_DNA"/>
</dbReference>
<dbReference type="PANTHER" id="PTHR11465:SF9">
    <property type="entry name" value="CATALASE"/>
    <property type="match status" value="1"/>
</dbReference>
<evidence type="ECO:0000256" key="2">
    <source>
        <dbReference type="ARBA" id="ARBA00022559"/>
    </source>
</evidence>
<keyword evidence="12" id="KW-1185">Reference proteome</keyword>
<accession>A0A563EU31</accession>
<keyword evidence="5 7" id="KW-0560">Oxidoreductase</keyword>
<comment type="caution">
    <text evidence="11">The sequence shown here is derived from an EMBL/GenBank/DDBJ whole genome shotgun (WGS) entry which is preliminary data.</text>
</comment>
<evidence type="ECO:0000256" key="1">
    <source>
        <dbReference type="ARBA" id="ARBA00005329"/>
    </source>
</evidence>
<feature type="binding site" description="axial binding residue" evidence="9">
    <location>
        <position position="292"/>
    </location>
    <ligand>
        <name>heme</name>
        <dbReference type="ChEBI" id="CHEBI:30413"/>
    </ligand>
    <ligandPart>
        <name>Fe</name>
        <dbReference type="ChEBI" id="CHEBI:18248"/>
    </ligandPart>
</feature>
<feature type="active site" evidence="8">
    <location>
        <position position="27"/>
    </location>
</feature>
<reference evidence="11 12" key="1">
    <citation type="submission" date="2019-07" db="EMBL/GenBank/DDBJ databases">
        <title>Lentzea xizangensis sp. nov., isolated from Qinghai-Tibetan Plateau Soils.</title>
        <authorList>
            <person name="Huang J."/>
        </authorList>
    </citation>
    <scope>NUCLEOTIDE SEQUENCE [LARGE SCALE GENOMIC DNA]</scope>
    <source>
        <strain evidence="11 12">FXJ1.1311</strain>
    </source>
</reference>
<dbReference type="PANTHER" id="PTHR11465">
    <property type="entry name" value="CATALASE"/>
    <property type="match status" value="1"/>
</dbReference>
<dbReference type="InterPro" id="IPR018028">
    <property type="entry name" value="Catalase"/>
</dbReference>
<organism evidence="11 12">
    <name type="scientific">Lentzea tibetensis</name>
    <dbReference type="NCBI Taxonomy" id="2591470"/>
    <lineage>
        <taxon>Bacteria</taxon>
        <taxon>Bacillati</taxon>
        <taxon>Actinomycetota</taxon>
        <taxon>Actinomycetes</taxon>
        <taxon>Pseudonocardiales</taxon>
        <taxon>Pseudonocardiaceae</taxon>
        <taxon>Lentzea</taxon>
    </lineage>
</organism>
<gene>
    <name evidence="11" type="ORF">FKR81_16555</name>
</gene>
<evidence type="ECO:0000313" key="11">
    <source>
        <dbReference type="EMBL" id="TWP51225.1"/>
    </source>
</evidence>
<evidence type="ECO:0000256" key="7">
    <source>
        <dbReference type="PIRNR" id="PIRNR000296"/>
    </source>
</evidence>
<dbReference type="GO" id="GO:0042542">
    <property type="term" value="P:response to hydrogen peroxide"/>
    <property type="evidence" value="ECO:0007669"/>
    <property type="project" value="TreeGrafter"/>
</dbReference>
<evidence type="ECO:0000256" key="9">
    <source>
        <dbReference type="PIRSR" id="PIRSR000296-2"/>
    </source>
</evidence>
<dbReference type="GO" id="GO:0020037">
    <property type="term" value="F:heme binding"/>
    <property type="evidence" value="ECO:0007669"/>
    <property type="project" value="InterPro"/>
</dbReference>
<feature type="domain" description="Catalase core" evidence="10">
    <location>
        <begin position="2"/>
        <end position="310"/>
    </location>
</feature>
<dbReference type="InterPro" id="IPR011614">
    <property type="entry name" value="Catalase_core"/>
</dbReference>
<sequence>MTEQQVQRAMHAMETATGTVPGFRRAHPRGVHFHATFTPSAEIGSWTTAEHLQGSPVPALVRLSNAGGSPYTPDRRGDKGVPLGLAIRFDLASGGHSTWAAASLPNFPARDAEDFIGLTTAIKPGKLSPLKVLAFLATRRHLLPGVKGLNSLIPPQSFATTRFNGLHAYYLVNAAGERRAFRYSWMPEAGIVALGARERREWPPQYLISEIKQRPGAAWNLVFQLADPGDPVDDVTQQWPDTRQTVVAGRLELGALHADQASVENLVFDPTNVVAGIELSDDPVLHFRSQVYGESWNRRTNETRPSVKPE</sequence>
<protein>
    <recommendedName>
        <fullName evidence="7">Catalase-related peroxidase</fullName>
        <ecNumber evidence="7">1.11.1.-</ecNumber>
    </recommendedName>
</protein>
<dbReference type="OrthoDB" id="255727at2"/>
<dbReference type="CDD" id="cd08153">
    <property type="entry name" value="srpA_like"/>
    <property type="match status" value="1"/>
</dbReference>
<dbReference type="Gene3D" id="2.40.180.10">
    <property type="entry name" value="Catalase core domain"/>
    <property type="match status" value="1"/>
</dbReference>
<proteinExistence type="inferred from homology"/>
<dbReference type="PIRSF" id="PIRSF000296">
    <property type="entry name" value="SrpA"/>
    <property type="match status" value="1"/>
</dbReference>
<dbReference type="SUPFAM" id="SSF56634">
    <property type="entry name" value="Heme-dependent catalase-like"/>
    <property type="match status" value="1"/>
</dbReference>
<dbReference type="InterPro" id="IPR024168">
    <property type="entry name" value="Catalase_SrpA-type_pred"/>
</dbReference>
<dbReference type="EC" id="1.11.1.-" evidence="7"/>
<dbReference type="InterPro" id="IPR020835">
    <property type="entry name" value="Catalase_sf"/>
</dbReference>
<name>A0A563EU31_9PSEU</name>
<dbReference type="GO" id="GO:0046872">
    <property type="term" value="F:metal ion binding"/>
    <property type="evidence" value="ECO:0007669"/>
    <property type="project" value="UniProtKB-KW"/>
</dbReference>
<comment type="similarity">
    <text evidence="1 7">Belongs to the catalase family.</text>
</comment>
<keyword evidence="6 7" id="KW-0408">Iron</keyword>
<dbReference type="PROSITE" id="PS51402">
    <property type="entry name" value="CATALASE_3"/>
    <property type="match status" value="1"/>
</dbReference>
<evidence type="ECO:0000256" key="6">
    <source>
        <dbReference type="ARBA" id="ARBA00023004"/>
    </source>
</evidence>
<dbReference type="SMART" id="SM01060">
    <property type="entry name" value="Catalase"/>
    <property type="match status" value="1"/>
</dbReference>
<evidence type="ECO:0000256" key="8">
    <source>
        <dbReference type="PIRSR" id="PIRSR000296-1"/>
    </source>
</evidence>
<dbReference type="Gene3D" id="1.20.1280.120">
    <property type="match status" value="1"/>
</dbReference>
<evidence type="ECO:0000256" key="5">
    <source>
        <dbReference type="ARBA" id="ARBA00023002"/>
    </source>
</evidence>